<keyword evidence="10" id="KW-0521">NADP</keyword>
<keyword evidence="6" id="KW-0349">Heme</keyword>
<reference evidence="19" key="1">
    <citation type="submission" date="2020-10" db="EMBL/GenBank/DDBJ databases">
        <authorList>
            <person name="Kusch S."/>
        </authorList>
    </citation>
    <scope>NUCLEOTIDE SEQUENCE</scope>
    <source>
        <strain evidence="19">SwB9</strain>
    </source>
</reference>
<evidence type="ECO:0000256" key="12">
    <source>
        <dbReference type="ARBA" id="ARBA00023004"/>
    </source>
</evidence>
<evidence type="ECO:0000256" key="10">
    <source>
        <dbReference type="ARBA" id="ARBA00022857"/>
    </source>
</evidence>
<dbReference type="OrthoDB" id="436496at2759"/>
<comment type="cofactor">
    <cofactor evidence="1">
        <name>heme b</name>
        <dbReference type="ChEBI" id="CHEBI:60344"/>
    </cofactor>
</comment>
<dbReference type="InterPro" id="IPR000971">
    <property type="entry name" value="Globin"/>
</dbReference>
<evidence type="ECO:0000259" key="17">
    <source>
        <dbReference type="PROSITE" id="PS01033"/>
    </source>
</evidence>
<dbReference type="EC" id="1.14.12.17" evidence="4"/>
<dbReference type="SUPFAM" id="SSF52343">
    <property type="entry name" value="Ferredoxin reductase-like, C-terminal NADP-linked domain"/>
    <property type="match status" value="1"/>
</dbReference>
<evidence type="ECO:0000256" key="16">
    <source>
        <dbReference type="ARBA" id="ARBA00056398"/>
    </source>
</evidence>
<dbReference type="CDD" id="cd06184">
    <property type="entry name" value="flavohem_like_fad_nad_binding"/>
    <property type="match status" value="1"/>
</dbReference>
<dbReference type="InterPro" id="IPR009050">
    <property type="entry name" value="Globin-like_sf"/>
</dbReference>
<dbReference type="GO" id="GO:0046872">
    <property type="term" value="F:metal ion binding"/>
    <property type="evidence" value="ECO:0007669"/>
    <property type="project" value="UniProtKB-KW"/>
</dbReference>
<dbReference type="GO" id="GO:0071500">
    <property type="term" value="P:cellular response to nitrosative stress"/>
    <property type="evidence" value="ECO:0007669"/>
    <property type="project" value="TreeGrafter"/>
</dbReference>
<comment type="similarity">
    <text evidence="3">In the C-terminal section; belongs to the flavoprotein pyridine nucleotide cytochrome reductase family.</text>
</comment>
<dbReference type="Pfam" id="PF00042">
    <property type="entry name" value="Globin"/>
    <property type="match status" value="1"/>
</dbReference>
<dbReference type="InterPro" id="IPR017927">
    <property type="entry name" value="FAD-bd_FR_type"/>
</dbReference>
<protein>
    <recommendedName>
        <fullName evidence="4">nitric oxide dioxygenase</fullName>
        <ecNumber evidence="4">1.14.12.17</ecNumber>
    </recommendedName>
</protein>
<dbReference type="GO" id="GO:0019825">
    <property type="term" value="F:oxygen binding"/>
    <property type="evidence" value="ECO:0007669"/>
    <property type="project" value="InterPro"/>
</dbReference>
<dbReference type="Gene3D" id="2.40.30.10">
    <property type="entry name" value="Translation factors"/>
    <property type="match status" value="1"/>
</dbReference>
<evidence type="ECO:0000256" key="2">
    <source>
        <dbReference type="ARBA" id="ARBA00001974"/>
    </source>
</evidence>
<evidence type="ECO:0000256" key="3">
    <source>
        <dbReference type="ARBA" id="ARBA00006401"/>
    </source>
</evidence>
<comment type="catalytic activity">
    <reaction evidence="15">
        <text>2 nitric oxide + NADPH + 2 O2 = 2 nitrate + NADP(+) + H(+)</text>
        <dbReference type="Rhea" id="RHEA:19465"/>
        <dbReference type="ChEBI" id="CHEBI:15378"/>
        <dbReference type="ChEBI" id="CHEBI:15379"/>
        <dbReference type="ChEBI" id="CHEBI:16480"/>
        <dbReference type="ChEBI" id="CHEBI:17632"/>
        <dbReference type="ChEBI" id="CHEBI:57783"/>
        <dbReference type="ChEBI" id="CHEBI:58349"/>
        <dbReference type="EC" id="1.14.12.17"/>
    </reaction>
</comment>
<keyword evidence="5" id="KW-0216">Detoxification</keyword>
<dbReference type="InterPro" id="IPR017938">
    <property type="entry name" value="Riboflavin_synthase-like_b-brl"/>
</dbReference>
<evidence type="ECO:0000256" key="9">
    <source>
        <dbReference type="ARBA" id="ARBA00022827"/>
    </source>
</evidence>
<dbReference type="SUPFAM" id="SSF63380">
    <property type="entry name" value="Riboflavin synthase domain-like"/>
    <property type="match status" value="1"/>
</dbReference>
<evidence type="ECO:0000256" key="15">
    <source>
        <dbReference type="ARBA" id="ARBA00049433"/>
    </source>
</evidence>
<dbReference type="FunFam" id="3.40.50.80:FF:000010">
    <property type="entry name" value="Flavohemoprotein"/>
    <property type="match status" value="1"/>
</dbReference>
<dbReference type="Proteomes" id="UP000624404">
    <property type="component" value="Unassembled WGS sequence"/>
</dbReference>
<dbReference type="PRINTS" id="PR00371">
    <property type="entry name" value="FPNCR"/>
</dbReference>
<dbReference type="NCBIfam" id="NF009805">
    <property type="entry name" value="PRK13289.1"/>
    <property type="match status" value="1"/>
</dbReference>
<evidence type="ECO:0000256" key="7">
    <source>
        <dbReference type="ARBA" id="ARBA00022630"/>
    </source>
</evidence>
<name>A0A8H2VV41_9HELO</name>
<dbReference type="Gene3D" id="3.40.50.80">
    <property type="entry name" value="Nucleotide-binding domain of ferredoxin-NADP reductase (FNR) module"/>
    <property type="match status" value="1"/>
</dbReference>
<comment type="catalytic activity">
    <reaction evidence="14">
        <text>2 nitric oxide + NADH + 2 O2 = 2 nitrate + NAD(+) + H(+)</text>
        <dbReference type="Rhea" id="RHEA:19469"/>
        <dbReference type="ChEBI" id="CHEBI:15378"/>
        <dbReference type="ChEBI" id="CHEBI:15379"/>
        <dbReference type="ChEBI" id="CHEBI:16480"/>
        <dbReference type="ChEBI" id="CHEBI:17632"/>
        <dbReference type="ChEBI" id="CHEBI:57540"/>
        <dbReference type="ChEBI" id="CHEBI:57945"/>
        <dbReference type="EC" id="1.14.12.17"/>
    </reaction>
</comment>
<dbReference type="SUPFAM" id="SSF46458">
    <property type="entry name" value="Globin-like"/>
    <property type="match status" value="1"/>
</dbReference>
<sequence length="419" mass="46423">MSLTPQQIDIIKATVPVVQEHGTKITTTFYKNVLAANPALNNIFNQTNQKNGDQPRALAGALAAYAANIDNLAVLSNAVERICQKHASLFIRPEHYPIVGKYLLEAMGEVLGAALTPEILDAWTAAYEQLANIMINREAQLYQEAGEWKEWRDFRIAKKVKESSIITSFYLEPVDGKLLPLFKPGQYISVQIQIPQFGYMQSRQYSLSDRPNENYYRISVKREDALVLPEVNTSVEAGVISNALHDTKHEGDIIQVSPPQGEFFLDLHTNTDSPVVLISAGVGVTPMVSILNTLVESGSTRPISYVHAARSKEVDAFHGHVQEIATTHSNINSWVFVKNLPADEYGHPIVDLAGRMDLSKVKDDALHLDGSSTTYFICGPAGFMNDMSESLQTFGVSEERIKLEVFGTGELSEAYRVRI</sequence>
<accession>A0A8H2VV41</accession>
<dbReference type="GO" id="GO:0020037">
    <property type="term" value="F:heme binding"/>
    <property type="evidence" value="ECO:0007669"/>
    <property type="project" value="InterPro"/>
</dbReference>
<dbReference type="GO" id="GO:0008941">
    <property type="term" value="F:nitric oxide dioxygenase NAD(P)H activity"/>
    <property type="evidence" value="ECO:0007669"/>
    <property type="project" value="UniProtKB-EC"/>
</dbReference>
<feature type="domain" description="Globin" evidence="17">
    <location>
        <begin position="2"/>
        <end position="139"/>
    </location>
</feature>
<dbReference type="InterPro" id="IPR001709">
    <property type="entry name" value="Flavoprot_Pyr_Nucl_cyt_Rdtase"/>
</dbReference>
<keyword evidence="20" id="KW-1185">Reference proteome</keyword>
<feature type="domain" description="FAD-binding FR-type" evidence="18">
    <location>
        <begin position="149"/>
        <end position="266"/>
    </location>
</feature>
<dbReference type="EMBL" id="CAJHIA010000014">
    <property type="protein sequence ID" value="CAD6445334.1"/>
    <property type="molecule type" value="Genomic_DNA"/>
</dbReference>
<evidence type="ECO:0000256" key="1">
    <source>
        <dbReference type="ARBA" id="ARBA00001970"/>
    </source>
</evidence>
<evidence type="ECO:0000256" key="6">
    <source>
        <dbReference type="ARBA" id="ARBA00022617"/>
    </source>
</evidence>
<keyword evidence="9" id="KW-0274">FAD</keyword>
<dbReference type="PANTHER" id="PTHR43396:SF3">
    <property type="entry name" value="FLAVOHEMOPROTEIN"/>
    <property type="match status" value="1"/>
</dbReference>
<dbReference type="GO" id="GO:0046210">
    <property type="term" value="P:nitric oxide catabolic process"/>
    <property type="evidence" value="ECO:0007669"/>
    <property type="project" value="TreeGrafter"/>
</dbReference>
<evidence type="ECO:0000256" key="11">
    <source>
        <dbReference type="ARBA" id="ARBA00023002"/>
    </source>
</evidence>
<dbReference type="GO" id="GO:0009636">
    <property type="term" value="P:response to toxic substance"/>
    <property type="evidence" value="ECO:0007669"/>
    <property type="project" value="UniProtKB-KW"/>
</dbReference>
<keyword evidence="7" id="KW-0285">Flavoprotein</keyword>
<evidence type="ECO:0000256" key="14">
    <source>
        <dbReference type="ARBA" id="ARBA00048649"/>
    </source>
</evidence>
<dbReference type="GO" id="GO:0071949">
    <property type="term" value="F:FAD binding"/>
    <property type="evidence" value="ECO:0007669"/>
    <property type="project" value="TreeGrafter"/>
</dbReference>
<keyword evidence="13" id="KW-0520">NAD</keyword>
<evidence type="ECO:0000313" key="19">
    <source>
        <dbReference type="EMBL" id="CAD6445334.1"/>
    </source>
</evidence>
<evidence type="ECO:0000313" key="20">
    <source>
        <dbReference type="Proteomes" id="UP000624404"/>
    </source>
</evidence>
<evidence type="ECO:0000256" key="8">
    <source>
        <dbReference type="ARBA" id="ARBA00022723"/>
    </source>
</evidence>
<evidence type="ECO:0000256" key="13">
    <source>
        <dbReference type="ARBA" id="ARBA00023027"/>
    </source>
</evidence>
<dbReference type="FunFam" id="2.40.30.10:FF:000034">
    <property type="entry name" value="Flavohemoprotein"/>
    <property type="match status" value="1"/>
</dbReference>
<dbReference type="PANTHER" id="PTHR43396">
    <property type="entry name" value="FLAVOHEMOPROTEIN"/>
    <property type="match status" value="1"/>
</dbReference>
<evidence type="ECO:0000256" key="5">
    <source>
        <dbReference type="ARBA" id="ARBA00022575"/>
    </source>
</evidence>
<evidence type="ECO:0000256" key="4">
    <source>
        <dbReference type="ARBA" id="ARBA00012229"/>
    </source>
</evidence>
<comment type="cofactor">
    <cofactor evidence="2">
        <name>FAD</name>
        <dbReference type="ChEBI" id="CHEBI:57692"/>
    </cofactor>
</comment>
<comment type="function">
    <text evidence="16">In the presence of oxygen and NADH, it has NADH oxidase activity, which leads to the generation of superoxide and H(2)O(2). Under anaerobic conditions, it also exhibits nitric oxide reductase and FAD reductase activities. However, all these reactions are much lower than NOD activity.</text>
</comment>
<gene>
    <name evidence="19" type="ORF">SCLTRI_LOCUS5122</name>
</gene>
<dbReference type="PROSITE" id="PS51384">
    <property type="entry name" value="FAD_FR"/>
    <property type="match status" value="1"/>
</dbReference>
<dbReference type="InterPro" id="IPR001433">
    <property type="entry name" value="OxRdtase_FAD/NAD-bd"/>
</dbReference>
<keyword evidence="8" id="KW-0479">Metal-binding</keyword>
<dbReference type="Gene3D" id="1.10.490.10">
    <property type="entry name" value="Globins"/>
    <property type="match status" value="1"/>
</dbReference>
<dbReference type="AlphaFoldDB" id="A0A8H2VV41"/>
<dbReference type="InterPro" id="IPR012292">
    <property type="entry name" value="Globin/Proto"/>
</dbReference>
<dbReference type="InterPro" id="IPR039261">
    <property type="entry name" value="FNR_nucleotide-bd"/>
</dbReference>
<keyword evidence="12" id="KW-0408">Iron</keyword>
<dbReference type="Pfam" id="PF00175">
    <property type="entry name" value="NAD_binding_1"/>
    <property type="match status" value="1"/>
</dbReference>
<dbReference type="CDD" id="cd08922">
    <property type="entry name" value="FHb-globin"/>
    <property type="match status" value="1"/>
</dbReference>
<organism evidence="19 20">
    <name type="scientific">Sclerotinia trifoliorum</name>
    <dbReference type="NCBI Taxonomy" id="28548"/>
    <lineage>
        <taxon>Eukaryota</taxon>
        <taxon>Fungi</taxon>
        <taxon>Dikarya</taxon>
        <taxon>Ascomycota</taxon>
        <taxon>Pezizomycotina</taxon>
        <taxon>Leotiomycetes</taxon>
        <taxon>Helotiales</taxon>
        <taxon>Sclerotiniaceae</taxon>
        <taxon>Sclerotinia</taxon>
    </lineage>
</organism>
<keyword evidence="11" id="KW-0560">Oxidoreductase</keyword>
<dbReference type="FunFam" id="1.10.490.10:FF:000003">
    <property type="entry name" value="Flavohemoprotein"/>
    <property type="match status" value="1"/>
</dbReference>
<evidence type="ECO:0000259" key="18">
    <source>
        <dbReference type="PROSITE" id="PS51384"/>
    </source>
</evidence>
<comment type="caution">
    <text evidence="19">The sequence shown here is derived from an EMBL/GenBank/DDBJ whole genome shotgun (WGS) entry which is preliminary data.</text>
</comment>
<proteinExistence type="inferred from homology"/>
<dbReference type="PROSITE" id="PS01033">
    <property type="entry name" value="GLOBIN"/>
    <property type="match status" value="1"/>
</dbReference>